<dbReference type="EMBL" id="CAJVPK010000006">
    <property type="protein sequence ID" value="CAG8432886.1"/>
    <property type="molecule type" value="Genomic_DNA"/>
</dbReference>
<gene>
    <name evidence="1" type="ORF">DEBURN_LOCUS210</name>
</gene>
<comment type="caution">
    <text evidence="1">The sequence shown here is derived from an EMBL/GenBank/DDBJ whole genome shotgun (WGS) entry which is preliminary data.</text>
</comment>
<evidence type="ECO:0000313" key="1">
    <source>
        <dbReference type="EMBL" id="CAG8432886.1"/>
    </source>
</evidence>
<reference evidence="1" key="1">
    <citation type="submission" date="2021-06" db="EMBL/GenBank/DDBJ databases">
        <authorList>
            <person name="Kallberg Y."/>
            <person name="Tangrot J."/>
            <person name="Rosling A."/>
        </authorList>
    </citation>
    <scope>NUCLEOTIDE SEQUENCE</scope>
    <source>
        <strain evidence="1">AZ414A</strain>
    </source>
</reference>
<organism evidence="1 2">
    <name type="scientific">Diversispora eburnea</name>
    <dbReference type="NCBI Taxonomy" id="1213867"/>
    <lineage>
        <taxon>Eukaryota</taxon>
        <taxon>Fungi</taxon>
        <taxon>Fungi incertae sedis</taxon>
        <taxon>Mucoromycota</taxon>
        <taxon>Glomeromycotina</taxon>
        <taxon>Glomeromycetes</taxon>
        <taxon>Diversisporales</taxon>
        <taxon>Diversisporaceae</taxon>
        <taxon>Diversispora</taxon>
    </lineage>
</organism>
<proteinExistence type="predicted"/>
<name>A0A9N8YHW7_9GLOM</name>
<dbReference type="OrthoDB" id="2409494at2759"/>
<keyword evidence="2" id="KW-1185">Reference proteome</keyword>
<dbReference type="AlphaFoldDB" id="A0A9N8YHW7"/>
<protein>
    <submittedName>
        <fullName evidence="1">4715_t:CDS:1</fullName>
    </submittedName>
</protein>
<dbReference type="Proteomes" id="UP000789706">
    <property type="component" value="Unassembled WGS sequence"/>
</dbReference>
<accession>A0A9N8YHW7</accession>
<evidence type="ECO:0000313" key="2">
    <source>
        <dbReference type="Proteomes" id="UP000789706"/>
    </source>
</evidence>
<sequence length="104" mass="12353">MYSEQNYPGYEALITYLTRSRNKSFLGFLRRCRDVIVATTSATSRWVDLDHTWAVRFISEAGKLGDDLEEKVGSERERRAKKLEDYWNEVIYECKLTTYFAFIY</sequence>